<dbReference type="PANTHER" id="PTHR11552:SF147">
    <property type="entry name" value="CHOLINE DEHYDROGENASE, MITOCHONDRIAL"/>
    <property type="match status" value="1"/>
</dbReference>
<dbReference type="RefSeq" id="WP_110923111.1">
    <property type="nucleotide sequence ID" value="NZ_QJSU01000005.1"/>
</dbReference>
<dbReference type="Gene3D" id="3.50.50.60">
    <property type="entry name" value="FAD/NAD(P)-binding domain"/>
    <property type="match status" value="1"/>
</dbReference>
<dbReference type="EMBL" id="QJSU01000005">
    <property type="protein sequence ID" value="PYE38851.1"/>
    <property type="molecule type" value="Genomic_DNA"/>
</dbReference>
<proteinExistence type="inferred from homology"/>
<dbReference type="InterPro" id="IPR007867">
    <property type="entry name" value="GMC_OxRtase_C"/>
</dbReference>
<dbReference type="Pfam" id="PF00732">
    <property type="entry name" value="GMC_oxred_N"/>
    <property type="match status" value="1"/>
</dbReference>
<dbReference type="PROSITE" id="PS00624">
    <property type="entry name" value="GMC_OXRED_2"/>
    <property type="match status" value="1"/>
</dbReference>
<feature type="domain" description="Glucose-methanol-choline oxidoreductase N-terminal" evidence="5">
    <location>
        <begin position="263"/>
        <end position="277"/>
    </location>
</feature>
<dbReference type="PROSITE" id="PS51257">
    <property type="entry name" value="PROKAR_LIPOPROTEIN"/>
    <property type="match status" value="1"/>
</dbReference>
<evidence type="ECO:0000313" key="7">
    <source>
        <dbReference type="Proteomes" id="UP000247746"/>
    </source>
</evidence>
<reference evidence="6 7" key="1">
    <citation type="submission" date="2018-06" db="EMBL/GenBank/DDBJ databases">
        <title>Genomic Encyclopedia of Type Strains, Phase III (KMG-III): the genomes of soil and plant-associated and newly described type strains.</title>
        <authorList>
            <person name="Whitman W."/>
        </authorList>
    </citation>
    <scope>NUCLEOTIDE SEQUENCE [LARGE SCALE GENOMIC DNA]</scope>
    <source>
        <strain evidence="6 7">CECT 5889</strain>
    </source>
</reference>
<organism evidence="6 7">
    <name type="scientific">Psychrobacter fozii</name>
    <dbReference type="NCBI Taxonomy" id="198480"/>
    <lineage>
        <taxon>Bacteria</taxon>
        <taxon>Pseudomonadati</taxon>
        <taxon>Pseudomonadota</taxon>
        <taxon>Gammaproteobacteria</taxon>
        <taxon>Moraxellales</taxon>
        <taxon>Moraxellaceae</taxon>
        <taxon>Psychrobacter</taxon>
    </lineage>
</organism>
<sequence>MEFDKTFDYVIVGGGSAGCVLASRLTENPDISVCLLEYGGDGKDLAVRVPAALILLVPGKPLKLNNWCFHTTPQIHLNNRRGFQPRGQCLGGSSAINAMIYTRGSKLDYERWVEQGCAGWGFDDVLPYFIKAENNIHGSDELHGDSGPLHVSDLLSPRDISKAFVEAAVLNGLDHNTDFNSEKQDGTGLYQVTHFHGEKQGQRCSAAAAYLHPVQSRPNLTVITHAQANRVIIEDKQATGVIYEKDGVEHTVMANHEVILSGGAFGSPKVLMLSGIGPAEHLQAHGIDVVVDAPDVGSNLQDHLDVVFDYEVNTTDVIGIGMASIATLTKSIRQWKKDGTGLLSSNYAEAGAFFSVGDAPKEWPNTQLHFVISRVIEHGRDLRRGFAVSCHSCYLRPESRGTVRLDSANPSDAVLIDPNYLSHPKDVEYMVAGAERTRAIMQESPIAEYITEDYPAPYIEKDGMLGYIRNKSDTIYHPVGTCRMGSDERSVVDLELKVRGVSGLRVIDASVMPTLISANTNAPTIMIAEKLADIIKATHNHVENTVT</sequence>
<dbReference type="InterPro" id="IPR012132">
    <property type="entry name" value="GMC_OxRdtase"/>
</dbReference>
<dbReference type="GO" id="GO:0050660">
    <property type="term" value="F:flavin adenine dinucleotide binding"/>
    <property type="evidence" value="ECO:0007669"/>
    <property type="project" value="InterPro"/>
</dbReference>
<comment type="cofactor">
    <cofactor evidence="1">
        <name>FAD</name>
        <dbReference type="ChEBI" id="CHEBI:57692"/>
    </cofactor>
</comment>
<evidence type="ECO:0000256" key="3">
    <source>
        <dbReference type="ARBA" id="ARBA00022630"/>
    </source>
</evidence>
<evidence type="ECO:0000256" key="2">
    <source>
        <dbReference type="ARBA" id="ARBA00010790"/>
    </source>
</evidence>
<evidence type="ECO:0000313" key="6">
    <source>
        <dbReference type="EMBL" id="PYE38851.1"/>
    </source>
</evidence>
<dbReference type="InterPro" id="IPR000172">
    <property type="entry name" value="GMC_OxRdtase_N"/>
</dbReference>
<gene>
    <name evidence="6" type="ORF">DFP82_1054</name>
</gene>
<dbReference type="AlphaFoldDB" id="A0A2V4UZ85"/>
<dbReference type="GO" id="GO:0016614">
    <property type="term" value="F:oxidoreductase activity, acting on CH-OH group of donors"/>
    <property type="evidence" value="ECO:0007669"/>
    <property type="project" value="InterPro"/>
</dbReference>
<dbReference type="SUPFAM" id="SSF54373">
    <property type="entry name" value="FAD-linked reductases, C-terminal domain"/>
    <property type="match status" value="1"/>
</dbReference>
<keyword evidence="3" id="KW-0285">Flavoprotein</keyword>
<protein>
    <submittedName>
        <fullName evidence="6">Choline dehydrogenase-like flavoprotein</fullName>
    </submittedName>
</protein>
<dbReference type="Gene3D" id="3.30.560.10">
    <property type="entry name" value="Glucose Oxidase, domain 3"/>
    <property type="match status" value="1"/>
</dbReference>
<dbReference type="OrthoDB" id="9785276at2"/>
<comment type="caution">
    <text evidence="6">The sequence shown here is derived from an EMBL/GenBank/DDBJ whole genome shotgun (WGS) entry which is preliminary data.</text>
</comment>
<evidence type="ECO:0000256" key="4">
    <source>
        <dbReference type="ARBA" id="ARBA00022827"/>
    </source>
</evidence>
<dbReference type="Proteomes" id="UP000247746">
    <property type="component" value="Unassembled WGS sequence"/>
</dbReference>
<keyword evidence="4" id="KW-0274">FAD</keyword>
<dbReference type="InterPro" id="IPR036188">
    <property type="entry name" value="FAD/NAD-bd_sf"/>
</dbReference>
<dbReference type="PIRSF" id="PIRSF000137">
    <property type="entry name" value="Alcohol_oxidase"/>
    <property type="match status" value="1"/>
</dbReference>
<evidence type="ECO:0000256" key="1">
    <source>
        <dbReference type="ARBA" id="ARBA00001974"/>
    </source>
</evidence>
<accession>A0A2V4UZ85</accession>
<name>A0A2V4UZ85_9GAMM</name>
<comment type="similarity">
    <text evidence="2">Belongs to the GMC oxidoreductase family.</text>
</comment>
<evidence type="ECO:0000259" key="5">
    <source>
        <dbReference type="PROSITE" id="PS00624"/>
    </source>
</evidence>
<dbReference type="Pfam" id="PF05199">
    <property type="entry name" value="GMC_oxred_C"/>
    <property type="match status" value="1"/>
</dbReference>
<keyword evidence="7" id="KW-1185">Reference proteome</keyword>
<dbReference type="PANTHER" id="PTHR11552">
    <property type="entry name" value="GLUCOSE-METHANOL-CHOLINE GMC OXIDOREDUCTASE"/>
    <property type="match status" value="1"/>
</dbReference>
<dbReference type="SUPFAM" id="SSF51905">
    <property type="entry name" value="FAD/NAD(P)-binding domain"/>
    <property type="match status" value="1"/>
</dbReference>